<dbReference type="CDD" id="cd01335">
    <property type="entry name" value="Radical_SAM"/>
    <property type="match status" value="1"/>
</dbReference>
<evidence type="ECO:0000259" key="15">
    <source>
        <dbReference type="PROSITE" id="PS51918"/>
    </source>
</evidence>
<dbReference type="InterPro" id="IPR007197">
    <property type="entry name" value="rSAM"/>
</dbReference>
<dbReference type="Gene3D" id="3.40.50.12160">
    <property type="entry name" value="Methylthiotransferase, N-terminal domain"/>
    <property type="match status" value="1"/>
</dbReference>
<dbReference type="PROSITE" id="PS51918">
    <property type="entry name" value="RADICAL_SAM"/>
    <property type="match status" value="1"/>
</dbReference>
<dbReference type="SFLD" id="SFLDG01061">
    <property type="entry name" value="methylthiotransferase"/>
    <property type="match status" value="1"/>
</dbReference>
<evidence type="ECO:0000256" key="5">
    <source>
        <dbReference type="ARBA" id="ARBA00022679"/>
    </source>
</evidence>
<comment type="function">
    <text evidence="2">Catalyzes the methylthiolation of N6-(dimethylallyl)adenosine (i(6)A), leading to the formation of 2-methylthio-N6-(dimethylallyl)adenosine (ms(2)i(6)A) at position 37 in tRNAs that read codons beginning with uridine.</text>
</comment>
<evidence type="ECO:0000256" key="1">
    <source>
        <dbReference type="ARBA" id="ARBA00001966"/>
    </source>
</evidence>
<dbReference type="PANTHER" id="PTHR43020">
    <property type="entry name" value="CDK5 REGULATORY SUBUNIT-ASSOCIATED PROTEIN 1"/>
    <property type="match status" value="1"/>
</dbReference>
<sequence>MPTFRRTVFAAYGRSLCKRTKSHALSNLLFLFKTEIVFPNMHRLYIETVGCQMNVLDSELVVAALRQRGYELTNDPHSADTILFNTCSVREHAEHKTYSSVGRFKYGKRKNPELVIGVIGCMAQKDQQQIFDKAPHVDLVVGTGQLGEIPDLVDEVRRTRKKQLAVSLGRKEGARHEVAASFESYDPLRDPTMRPSPWQAYVRIMIGCDKFCTYCVVPTTRGPEQSRLPSEIHREVLLLARQGVKEITLLGQTVNSYKVTENGKQHRLSDLIALIHDTPEIERIKFVTNYPKDMTNDLLFALRDLPKCARYLHVPLQHGCNEQLKRMKRGYTVEDYREMMGRIRDILPDCAVSSDFIVGFCGETNEAFQKCIDSIREFRFKNSFIFKYSPRPGTKAHELYEDDVPEEVKKRRNNELLRVQNEISEEDNAGFIGRRVEVLVEGPSKKELRAESPGPESQTLNALPGWHAGPEPVNYPQSHAAPDDLVTLGKPAGDVTGVTPPKSLSLNTQPSTLNTPIQLVGRTKCDRIVVFHGNPRLAGTLAEIEIDDVTQTTLMGNIVTRELQPGSGGLLPIFA</sequence>
<keyword evidence="4" id="KW-0963">Cytoplasm</keyword>
<dbReference type="InterPro" id="IPR005839">
    <property type="entry name" value="Methylthiotransferase"/>
</dbReference>
<dbReference type="STRING" id="1576369.SAMN05421753_11074"/>
<dbReference type="InterPro" id="IPR038135">
    <property type="entry name" value="Methylthiotransferase_N_sf"/>
</dbReference>
<dbReference type="PANTHER" id="PTHR43020:SF2">
    <property type="entry name" value="MITOCHONDRIAL TRNA METHYLTHIOTRANSFERASE CDK5RAP1"/>
    <property type="match status" value="1"/>
</dbReference>
<evidence type="ECO:0000256" key="3">
    <source>
        <dbReference type="ARBA" id="ARBA00022485"/>
    </source>
</evidence>
<dbReference type="AlphaFoldDB" id="A0A1I3J6L3"/>
<dbReference type="GO" id="GO:0046872">
    <property type="term" value="F:metal ion binding"/>
    <property type="evidence" value="ECO:0007669"/>
    <property type="project" value="UniProtKB-KW"/>
</dbReference>
<accession>A0A1I3J6L3</accession>
<organism evidence="16 17">
    <name type="scientific">Planctomicrobium piriforme</name>
    <dbReference type="NCBI Taxonomy" id="1576369"/>
    <lineage>
        <taxon>Bacteria</taxon>
        <taxon>Pseudomonadati</taxon>
        <taxon>Planctomycetota</taxon>
        <taxon>Planctomycetia</taxon>
        <taxon>Planctomycetales</taxon>
        <taxon>Planctomycetaceae</taxon>
        <taxon>Planctomicrobium</taxon>
    </lineage>
</organism>
<evidence type="ECO:0000256" key="8">
    <source>
        <dbReference type="ARBA" id="ARBA00023004"/>
    </source>
</evidence>
<protein>
    <recommendedName>
        <fullName evidence="11">tRNA-2-methylthio-N(6)-dimethylallyladenosine synthase</fullName>
        <ecNumber evidence="10">2.8.4.3</ecNumber>
    </recommendedName>
    <alternativeName>
        <fullName evidence="13">(Dimethylallyl)adenosine tRNA methylthiotransferase MiaB</fullName>
    </alternativeName>
    <alternativeName>
        <fullName evidence="12">tRNA-i(6)A37 methylthiotransferase</fullName>
    </alternativeName>
</protein>
<dbReference type="Proteomes" id="UP000199518">
    <property type="component" value="Unassembled WGS sequence"/>
</dbReference>
<name>A0A1I3J6L3_9PLAN</name>
<dbReference type="GO" id="GO:0035597">
    <property type="term" value="F:tRNA-2-methylthio-N(6)-dimethylallyladenosine(37) synthase activity"/>
    <property type="evidence" value="ECO:0007669"/>
    <property type="project" value="UniProtKB-EC"/>
</dbReference>
<dbReference type="NCBIfam" id="TIGR01574">
    <property type="entry name" value="miaB-methiolase"/>
    <property type="match status" value="1"/>
</dbReference>
<dbReference type="InterPro" id="IPR006463">
    <property type="entry name" value="MiaB_methiolase"/>
</dbReference>
<keyword evidence="17" id="KW-1185">Reference proteome</keyword>
<keyword evidence="8" id="KW-0408">Iron</keyword>
<dbReference type="SFLD" id="SFLDS00029">
    <property type="entry name" value="Radical_SAM"/>
    <property type="match status" value="1"/>
</dbReference>
<dbReference type="InterPro" id="IPR020612">
    <property type="entry name" value="Methylthiotransferase_CS"/>
</dbReference>
<evidence type="ECO:0000313" key="16">
    <source>
        <dbReference type="EMBL" id="SFI55823.1"/>
    </source>
</evidence>
<evidence type="ECO:0000256" key="12">
    <source>
        <dbReference type="ARBA" id="ARBA00080698"/>
    </source>
</evidence>
<evidence type="ECO:0000256" key="11">
    <source>
        <dbReference type="ARBA" id="ARBA00068570"/>
    </source>
</evidence>
<dbReference type="EMBL" id="FOQD01000010">
    <property type="protein sequence ID" value="SFI55823.1"/>
    <property type="molecule type" value="Genomic_DNA"/>
</dbReference>
<dbReference type="SFLD" id="SFLDG01082">
    <property type="entry name" value="B12-binding_domain_containing"/>
    <property type="match status" value="1"/>
</dbReference>
<keyword evidence="9" id="KW-0411">Iron-sulfur</keyword>
<comment type="cofactor">
    <cofactor evidence="1">
        <name>[4Fe-4S] cluster</name>
        <dbReference type="ChEBI" id="CHEBI:49883"/>
    </cofactor>
</comment>
<dbReference type="InterPro" id="IPR023404">
    <property type="entry name" value="rSAM_horseshoe"/>
</dbReference>
<proteinExistence type="predicted"/>
<evidence type="ECO:0000256" key="13">
    <source>
        <dbReference type="ARBA" id="ARBA00081141"/>
    </source>
</evidence>
<evidence type="ECO:0000256" key="9">
    <source>
        <dbReference type="ARBA" id="ARBA00023014"/>
    </source>
</evidence>
<dbReference type="SUPFAM" id="SSF102114">
    <property type="entry name" value="Radical SAM enzymes"/>
    <property type="match status" value="1"/>
</dbReference>
<dbReference type="FunFam" id="3.40.50.12160:FF:000003">
    <property type="entry name" value="CDK5 regulatory subunit-associated protein 1"/>
    <property type="match status" value="1"/>
</dbReference>
<dbReference type="InterPro" id="IPR006638">
    <property type="entry name" value="Elp3/MiaA/NifB-like_rSAM"/>
</dbReference>
<evidence type="ECO:0000256" key="2">
    <source>
        <dbReference type="ARBA" id="ARBA00003234"/>
    </source>
</evidence>
<reference evidence="17" key="1">
    <citation type="submission" date="2016-10" db="EMBL/GenBank/DDBJ databases">
        <authorList>
            <person name="Varghese N."/>
            <person name="Submissions S."/>
        </authorList>
    </citation>
    <scope>NUCLEOTIDE SEQUENCE [LARGE SCALE GENOMIC DNA]</scope>
    <source>
        <strain evidence="17">DSM 26348</strain>
    </source>
</reference>
<dbReference type="Pfam" id="PF04055">
    <property type="entry name" value="Radical_SAM"/>
    <property type="match status" value="1"/>
</dbReference>
<dbReference type="GO" id="GO:0051539">
    <property type="term" value="F:4 iron, 4 sulfur cluster binding"/>
    <property type="evidence" value="ECO:0007669"/>
    <property type="project" value="UniProtKB-KW"/>
</dbReference>
<dbReference type="SFLD" id="SFLDF00273">
    <property type="entry name" value="(dimethylallyl)adenosine_tRNA"/>
    <property type="match status" value="1"/>
</dbReference>
<keyword evidence="3" id="KW-0004">4Fe-4S</keyword>
<evidence type="ECO:0000256" key="6">
    <source>
        <dbReference type="ARBA" id="ARBA00022691"/>
    </source>
</evidence>
<dbReference type="NCBIfam" id="TIGR00089">
    <property type="entry name" value="MiaB/RimO family radical SAM methylthiotransferase"/>
    <property type="match status" value="1"/>
</dbReference>
<feature type="domain" description="Radical SAM core" evidence="15">
    <location>
        <begin position="194"/>
        <end position="426"/>
    </location>
</feature>
<dbReference type="Pfam" id="PF00919">
    <property type="entry name" value="UPF0004"/>
    <property type="match status" value="1"/>
</dbReference>
<gene>
    <name evidence="16" type="ORF">SAMN05421753_11074</name>
</gene>
<dbReference type="EC" id="2.8.4.3" evidence="10"/>
<evidence type="ECO:0000259" key="14">
    <source>
        <dbReference type="PROSITE" id="PS51449"/>
    </source>
</evidence>
<dbReference type="FunFam" id="3.80.30.20:FF:000001">
    <property type="entry name" value="tRNA-2-methylthio-N(6)-dimethylallyladenosine synthase 2"/>
    <property type="match status" value="1"/>
</dbReference>
<dbReference type="Gene3D" id="3.80.30.20">
    <property type="entry name" value="tm_1862 like domain"/>
    <property type="match status" value="1"/>
</dbReference>
<keyword evidence="6" id="KW-0949">S-adenosyl-L-methionine</keyword>
<dbReference type="PROSITE" id="PS01278">
    <property type="entry name" value="MTTASE_RADICAL"/>
    <property type="match status" value="1"/>
</dbReference>
<keyword evidence="5" id="KW-0808">Transferase</keyword>
<evidence type="ECO:0000313" key="17">
    <source>
        <dbReference type="Proteomes" id="UP000199518"/>
    </source>
</evidence>
<keyword evidence="7" id="KW-0479">Metal-binding</keyword>
<dbReference type="InterPro" id="IPR013848">
    <property type="entry name" value="Methylthiotransferase_N"/>
</dbReference>
<evidence type="ECO:0000256" key="4">
    <source>
        <dbReference type="ARBA" id="ARBA00022490"/>
    </source>
</evidence>
<evidence type="ECO:0000256" key="10">
    <source>
        <dbReference type="ARBA" id="ARBA00033765"/>
    </source>
</evidence>
<evidence type="ECO:0000256" key="7">
    <source>
        <dbReference type="ARBA" id="ARBA00022723"/>
    </source>
</evidence>
<dbReference type="PROSITE" id="PS51449">
    <property type="entry name" value="MTTASE_N"/>
    <property type="match status" value="1"/>
</dbReference>
<dbReference type="GO" id="GO:0005829">
    <property type="term" value="C:cytosol"/>
    <property type="evidence" value="ECO:0007669"/>
    <property type="project" value="TreeGrafter"/>
</dbReference>
<dbReference type="InterPro" id="IPR058240">
    <property type="entry name" value="rSAM_sf"/>
</dbReference>
<dbReference type="SMART" id="SM00729">
    <property type="entry name" value="Elp3"/>
    <property type="match status" value="1"/>
</dbReference>
<feature type="domain" description="MTTase N-terminal" evidence="14">
    <location>
        <begin position="42"/>
        <end position="158"/>
    </location>
</feature>